<dbReference type="AlphaFoldDB" id="A0A382HXL2"/>
<protein>
    <submittedName>
        <fullName evidence="1">Uncharacterized protein</fullName>
    </submittedName>
</protein>
<name>A0A382HXL2_9ZZZZ</name>
<accession>A0A382HXL2</accession>
<dbReference type="EMBL" id="UINC01063938">
    <property type="protein sequence ID" value="SVB92090.1"/>
    <property type="molecule type" value="Genomic_DNA"/>
</dbReference>
<reference evidence="1" key="1">
    <citation type="submission" date="2018-05" db="EMBL/GenBank/DDBJ databases">
        <authorList>
            <person name="Lanie J.A."/>
            <person name="Ng W.-L."/>
            <person name="Kazmierczak K.M."/>
            <person name="Andrzejewski T.M."/>
            <person name="Davidsen T.M."/>
            <person name="Wayne K.J."/>
            <person name="Tettelin H."/>
            <person name="Glass J.I."/>
            <person name="Rusch D."/>
            <person name="Podicherti R."/>
            <person name="Tsui H.-C.T."/>
            <person name="Winkler M.E."/>
        </authorList>
    </citation>
    <scope>NUCLEOTIDE SEQUENCE</scope>
</reference>
<gene>
    <name evidence="1" type="ORF">METZ01_LOCUS244944</name>
</gene>
<sequence>MFPPFNATWLSHYIGSSDVMFGFHGDKSKILGYIIANTPVTIDQDGTTLNFSGVVRKNADVNSRQML</sequence>
<evidence type="ECO:0000313" key="1">
    <source>
        <dbReference type="EMBL" id="SVB92090.1"/>
    </source>
</evidence>
<proteinExistence type="predicted"/>
<organism evidence="1">
    <name type="scientific">marine metagenome</name>
    <dbReference type="NCBI Taxonomy" id="408172"/>
    <lineage>
        <taxon>unclassified sequences</taxon>
        <taxon>metagenomes</taxon>
        <taxon>ecological metagenomes</taxon>
    </lineage>
</organism>